<evidence type="ECO:0000256" key="1">
    <source>
        <dbReference type="ARBA" id="ARBA00022737"/>
    </source>
</evidence>
<evidence type="ECO:0000256" key="3">
    <source>
        <dbReference type="RuleBase" id="RU000507"/>
    </source>
</evidence>
<dbReference type="CDD" id="cd01449">
    <property type="entry name" value="TST_Repeat_2"/>
    <property type="match status" value="1"/>
</dbReference>
<keyword evidence="1" id="KW-0677">Repeat</keyword>
<dbReference type="GO" id="GO:0004792">
    <property type="term" value="F:thiosulfate-cyanide sulfurtransferase activity"/>
    <property type="evidence" value="ECO:0007669"/>
    <property type="project" value="UniProtKB-EC"/>
</dbReference>
<dbReference type="SUPFAM" id="SSF52821">
    <property type="entry name" value="Rhodanese/Cell cycle control phosphatase"/>
    <property type="match status" value="2"/>
</dbReference>
<feature type="domain" description="Rhodanese" evidence="4">
    <location>
        <begin position="18"/>
        <end position="124"/>
    </location>
</feature>
<organism evidence="5 6">
    <name type="scientific">Streptomyces noursei</name>
    <name type="common">Streptomyces albulus</name>
    <dbReference type="NCBI Taxonomy" id="1971"/>
    <lineage>
        <taxon>Bacteria</taxon>
        <taxon>Bacillati</taxon>
        <taxon>Actinomycetota</taxon>
        <taxon>Actinomycetes</taxon>
        <taxon>Kitasatosporales</taxon>
        <taxon>Streptomycetaceae</taxon>
        <taxon>Streptomyces</taxon>
    </lineage>
</organism>
<comment type="catalytic activity">
    <reaction evidence="2">
        <text>thiosulfate + hydrogen cyanide = thiocyanate + sulfite + 2 H(+)</text>
        <dbReference type="Rhea" id="RHEA:16881"/>
        <dbReference type="ChEBI" id="CHEBI:15378"/>
        <dbReference type="ChEBI" id="CHEBI:17359"/>
        <dbReference type="ChEBI" id="CHEBI:18022"/>
        <dbReference type="ChEBI" id="CHEBI:18407"/>
        <dbReference type="ChEBI" id="CHEBI:33542"/>
        <dbReference type="EC" id="2.8.1.1"/>
    </reaction>
</comment>
<proteinExistence type="predicted"/>
<reference evidence="6" key="1">
    <citation type="submission" date="2015-09" db="EMBL/GenBank/DDBJ databases">
        <authorList>
            <person name="Graham D.E."/>
            <person name="Mahan K.M."/>
            <person name="Klingeman D.M."/>
            <person name="Fida T."/>
            <person name="Giannone R.J."/>
            <person name="Hettich R.L."/>
            <person name="Parry R.J."/>
            <person name="Spain J.C."/>
        </authorList>
    </citation>
    <scope>NUCLEOTIDE SEQUENCE [LARGE SCALE GENOMIC DNA]</scope>
    <source>
        <strain evidence="6">JCM 4701</strain>
    </source>
</reference>
<dbReference type="InterPro" id="IPR001307">
    <property type="entry name" value="Thiosulphate_STrfase_CS"/>
</dbReference>
<evidence type="ECO:0000259" key="4">
    <source>
        <dbReference type="PROSITE" id="PS50206"/>
    </source>
</evidence>
<comment type="caution">
    <text evidence="5">The sequence shown here is derived from an EMBL/GenBank/DDBJ whole genome shotgun (WGS) entry which is preliminary data.</text>
</comment>
<dbReference type="Proteomes" id="UP000236047">
    <property type="component" value="Unassembled WGS sequence"/>
</dbReference>
<dbReference type="PANTHER" id="PTHR43855:SF1">
    <property type="entry name" value="THIOSULFATE SULFURTRANSFERASE"/>
    <property type="match status" value="1"/>
</dbReference>
<dbReference type="AlphaFoldDB" id="A0A2N8PAJ2"/>
<dbReference type="PANTHER" id="PTHR43855">
    <property type="entry name" value="THIOSULFATE SULFURTRANSFERASE"/>
    <property type="match status" value="1"/>
</dbReference>
<keyword evidence="3 5" id="KW-0808">Transferase</keyword>
<dbReference type="PROSITE" id="PS50206">
    <property type="entry name" value="RHODANESE_3"/>
    <property type="match status" value="2"/>
</dbReference>
<protein>
    <recommendedName>
        <fullName evidence="3">Sulfurtransferase</fullName>
    </recommendedName>
</protein>
<gene>
    <name evidence="5" type="ORF">AOB60_28180</name>
</gene>
<dbReference type="Gene3D" id="3.40.250.10">
    <property type="entry name" value="Rhodanese-like domain"/>
    <property type="match status" value="2"/>
</dbReference>
<feature type="domain" description="Rhodanese" evidence="4">
    <location>
        <begin position="153"/>
        <end position="280"/>
    </location>
</feature>
<dbReference type="RefSeq" id="WP_102925534.1">
    <property type="nucleotide sequence ID" value="NZ_LJSN01000003.1"/>
</dbReference>
<dbReference type="SMART" id="SM00450">
    <property type="entry name" value="RHOD"/>
    <property type="match status" value="2"/>
</dbReference>
<evidence type="ECO:0000313" key="5">
    <source>
        <dbReference type="EMBL" id="PNE38044.1"/>
    </source>
</evidence>
<evidence type="ECO:0000256" key="2">
    <source>
        <dbReference type="ARBA" id="ARBA00047549"/>
    </source>
</evidence>
<dbReference type="EMBL" id="LJSN01000003">
    <property type="protein sequence ID" value="PNE38044.1"/>
    <property type="molecule type" value="Genomic_DNA"/>
</dbReference>
<dbReference type="Pfam" id="PF00581">
    <property type="entry name" value="Rhodanese"/>
    <property type="match status" value="2"/>
</dbReference>
<accession>A0A2N8PAJ2</accession>
<dbReference type="PROSITE" id="PS00683">
    <property type="entry name" value="RHODANESE_2"/>
    <property type="match status" value="1"/>
</dbReference>
<dbReference type="InterPro" id="IPR001763">
    <property type="entry name" value="Rhodanese-like_dom"/>
</dbReference>
<keyword evidence="6" id="KW-1185">Reference proteome</keyword>
<sequence length="285" mass="31612">MAREAALATGEWAEAHLGSDEVVFVETGNEDTEYRKGHPPGTVWINWSEFQDEVRLGVVDRAEFERLMRRKGIRDENTVVVLSSNSNLLATLAYWYFTLYGHRSVKLLDGGRRKWESDGRPLTTRVPDRPGSEYRAREQDASVRALRDDVLAGIGARNIIDVRAPEEYAGRTFAPGFAGAAFAPGHDPHEVAQRSGHVPGAVNLPWEAVVADDDTFRSQEELAQLYSGLDPALGSITYCWVGARSAHSWFVLRELLGWPDVRNYDGSWAEYGSLIGVPVARGPEG</sequence>
<dbReference type="CDD" id="cd01448">
    <property type="entry name" value="TST_Repeat_1"/>
    <property type="match status" value="1"/>
</dbReference>
<name>A0A2N8PAJ2_STRNR</name>
<dbReference type="InterPro" id="IPR051126">
    <property type="entry name" value="Thiosulfate_sulfurtransferase"/>
</dbReference>
<evidence type="ECO:0000313" key="6">
    <source>
        <dbReference type="Proteomes" id="UP000236047"/>
    </source>
</evidence>
<dbReference type="InterPro" id="IPR036873">
    <property type="entry name" value="Rhodanese-like_dom_sf"/>
</dbReference>